<sequence length="73" mass="8403">MKQLKEIIGKAVSQADRERIRVFRDDDHLSPEQINSKTRIPLRTIQNLISSGNYSQPSQKRGQKPKISRKGET</sequence>
<dbReference type="Proteomes" id="UP000324800">
    <property type="component" value="Unassembled WGS sequence"/>
</dbReference>
<comment type="caution">
    <text evidence="2">The sequence shown here is derived from an EMBL/GenBank/DDBJ whole genome shotgun (WGS) entry which is preliminary data.</text>
</comment>
<evidence type="ECO:0000313" key="2">
    <source>
        <dbReference type="EMBL" id="KAA6402663.1"/>
    </source>
</evidence>
<dbReference type="EMBL" id="SNRW01000204">
    <property type="protein sequence ID" value="KAA6402663.1"/>
    <property type="molecule type" value="Genomic_DNA"/>
</dbReference>
<gene>
    <name evidence="2" type="ORF">EZS28_001809</name>
</gene>
<proteinExistence type="predicted"/>
<reference evidence="2 3" key="1">
    <citation type="submission" date="2019-03" db="EMBL/GenBank/DDBJ databases">
        <title>Single cell metagenomics reveals metabolic interactions within the superorganism composed of flagellate Streblomastix strix and complex community of Bacteroidetes bacteria on its surface.</title>
        <authorList>
            <person name="Treitli S.C."/>
            <person name="Kolisko M."/>
            <person name="Husnik F."/>
            <person name="Keeling P."/>
            <person name="Hampl V."/>
        </authorList>
    </citation>
    <scope>NUCLEOTIDE SEQUENCE [LARGE SCALE GENOMIC DNA]</scope>
    <source>
        <strain evidence="2">ST1C</strain>
    </source>
</reference>
<evidence type="ECO:0000256" key="1">
    <source>
        <dbReference type="SAM" id="MobiDB-lite"/>
    </source>
</evidence>
<name>A0A5J4X6K6_9EUKA</name>
<accession>A0A5J4X6K6</accession>
<feature type="region of interest" description="Disordered" evidence="1">
    <location>
        <begin position="49"/>
        <end position="73"/>
    </location>
</feature>
<feature type="compositionally biased region" description="Polar residues" evidence="1">
    <location>
        <begin position="49"/>
        <end position="60"/>
    </location>
</feature>
<organism evidence="2 3">
    <name type="scientific">Streblomastix strix</name>
    <dbReference type="NCBI Taxonomy" id="222440"/>
    <lineage>
        <taxon>Eukaryota</taxon>
        <taxon>Metamonada</taxon>
        <taxon>Preaxostyla</taxon>
        <taxon>Oxymonadida</taxon>
        <taxon>Streblomastigidae</taxon>
        <taxon>Streblomastix</taxon>
    </lineage>
</organism>
<dbReference type="AlphaFoldDB" id="A0A5J4X6K6"/>
<evidence type="ECO:0000313" key="3">
    <source>
        <dbReference type="Proteomes" id="UP000324800"/>
    </source>
</evidence>
<feature type="compositionally biased region" description="Basic residues" evidence="1">
    <location>
        <begin position="61"/>
        <end position="73"/>
    </location>
</feature>
<protein>
    <submittedName>
        <fullName evidence="2">Uncharacterized protein</fullName>
    </submittedName>
</protein>